<evidence type="ECO:0000313" key="1">
    <source>
        <dbReference type="EMBL" id="OMI41561.1"/>
    </source>
</evidence>
<accession>A0A1R1STC2</accession>
<sequence>MNTSDAVQAIKNRALALNGQSAVVNLVGGQTLTGTLTYATIAGQWGTTYPDALTVTVTSKAHVVRIDHVSSIGQG</sequence>
<name>A0A1R1STC2_9ACTN</name>
<proteinExistence type="predicted"/>
<reference evidence="1 2" key="1">
    <citation type="submission" date="2013-05" db="EMBL/GenBank/DDBJ databases">
        <title>Genome sequence of Streptomyces sparsogenes DSM 40356.</title>
        <authorList>
            <person name="Coyne S."/>
            <person name="Seebeck F.P."/>
        </authorList>
    </citation>
    <scope>NUCLEOTIDE SEQUENCE [LARGE SCALE GENOMIC DNA]</scope>
    <source>
        <strain evidence="1 2">DSM 40356</strain>
    </source>
</reference>
<comment type="caution">
    <text evidence="1">The sequence shown here is derived from an EMBL/GenBank/DDBJ whole genome shotgun (WGS) entry which is preliminary data.</text>
</comment>
<dbReference type="GeneID" id="96746378"/>
<dbReference type="EMBL" id="ASQP01000003">
    <property type="protein sequence ID" value="OMI41561.1"/>
    <property type="molecule type" value="Genomic_DNA"/>
</dbReference>
<dbReference type="RefSeq" id="WP_065966250.1">
    <property type="nucleotide sequence ID" value="NZ_ASQP01000003.1"/>
</dbReference>
<evidence type="ECO:0000313" key="2">
    <source>
        <dbReference type="Proteomes" id="UP000186168"/>
    </source>
</evidence>
<organism evidence="1 2">
    <name type="scientific">Streptomyces sparsogenes DSM 40356</name>
    <dbReference type="NCBI Taxonomy" id="1331668"/>
    <lineage>
        <taxon>Bacteria</taxon>
        <taxon>Bacillati</taxon>
        <taxon>Actinomycetota</taxon>
        <taxon>Actinomycetes</taxon>
        <taxon>Kitasatosporales</taxon>
        <taxon>Streptomycetaceae</taxon>
        <taxon>Streptomyces</taxon>
    </lineage>
</organism>
<gene>
    <name evidence="1" type="ORF">SPAR_00190</name>
</gene>
<dbReference type="STRING" id="67365.GCA_001704635_01420"/>
<dbReference type="Proteomes" id="UP000186168">
    <property type="component" value="Unassembled WGS sequence"/>
</dbReference>
<dbReference type="AlphaFoldDB" id="A0A1R1STC2"/>
<keyword evidence="2" id="KW-1185">Reference proteome</keyword>
<protein>
    <submittedName>
        <fullName evidence="1">Uncharacterized protein</fullName>
    </submittedName>
</protein>